<proteinExistence type="predicted"/>
<reference evidence="3" key="1">
    <citation type="submission" date="2017-02" db="UniProtKB">
        <authorList>
            <consortium name="WormBaseParasite"/>
        </authorList>
    </citation>
    <scope>IDENTIFICATION</scope>
</reference>
<evidence type="ECO:0000313" key="1">
    <source>
        <dbReference type="EMBL" id="VDM24488.1"/>
    </source>
</evidence>
<keyword evidence="2" id="KW-1185">Reference proteome</keyword>
<reference evidence="1 2" key="2">
    <citation type="submission" date="2018-11" db="EMBL/GenBank/DDBJ databases">
        <authorList>
            <consortium name="Pathogen Informatics"/>
        </authorList>
    </citation>
    <scope>NUCLEOTIDE SEQUENCE [LARGE SCALE GENOMIC DNA]</scope>
</reference>
<dbReference type="EMBL" id="UYWX01003974">
    <property type="protein sequence ID" value="VDM24488.1"/>
    <property type="molecule type" value="Genomic_DNA"/>
</dbReference>
<organism evidence="3">
    <name type="scientific">Hydatigena taeniaeformis</name>
    <name type="common">Feline tapeworm</name>
    <name type="synonym">Taenia taeniaeformis</name>
    <dbReference type="NCBI Taxonomy" id="6205"/>
    <lineage>
        <taxon>Eukaryota</taxon>
        <taxon>Metazoa</taxon>
        <taxon>Spiralia</taxon>
        <taxon>Lophotrochozoa</taxon>
        <taxon>Platyhelminthes</taxon>
        <taxon>Cestoda</taxon>
        <taxon>Eucestoda</taxon>
        <taxon>Cyclophyllidea</taxon>
        <taxon>Taeniidae</taxon>
        <taxon>Hydatigera</taxon>
    </lineage>
</organism>
<dbReference type="WBParaSite" id="TTAC_0000424801-mRNA-1">
    <property type="protein sequence ID" value="TTAC_0000424801-mRNA-1"/>
    <property type="gene ID" value="TTAC_0000424801"/>
</dbReference>
<gene>
    <name evidence="1" type="ORF">TTAC_LOCUS4232</name>
</gene>
<dbReference type="FunFam" id="1.10.10.750:FF:000009">
    <property type="entry name" value="TBC1 domain family member 22A"/>
    <property type="match status" value="1"/>
</dbReference>
<protein>
    <submittedName>
        <fullName evidence="3">Rab-GAP TBC domain-containing protein</fullName>
    </submittedName>
</protein>
<accession>A0A0R3WU08</accession>
<dbReference type="SUPFAM" id="SSF47923">
    <property type="entry name" value="Ypt/Rab-GAP domain of gyp1p"/>
    <property type="match status" value="1"/>
</dbReference>
<dbReference type="STRING" id="6205.A0A0R3WU08"/>
<dbReference type="Proteomes" id="UP000274429">
    <property type="component" value="Unassembled WGS sequence"/>
</dbReference>
<dbReference type="InterPro" id="IPR035969">
    <property type="entry name" value="Rab-GAP_TBC_sf"/>
</dbReference>
<name>A0A0R3WU08_HYDTA</name>
<evidence type="ECO:0000313" key="3">
    <source>
        <dbReference type="WBParaSite" id="TTAC_0000424801-mRNA-1"/>
    </source>
</evidence>
<dbReference type="AlphaFoldDB" id="A0A0R3WU08"/>
<sequence>MIGKNADLFSAFQTSVEDAWEADDEEFFSLISKAGMCDYISYSQNPKGSIRVAGKLAPGRGVRLDTNAESSLSLAQPTVERRIEQFQALINLPLTDLGTLRKLSWSGIPQALRPVTWKLLCDYLPASKERRVTTLKKKRKQYIDLNSQFFNLRNGHDGAEIFKQVQKDLVRMPMLLNRQDIFEVLYQNSLNQSTDT</sequence>
<dbReference type="OrthoDB" id="26371at2759"/>
<evidence type="ECO:0000313" key="2">
    <source>
        <dbReference type="Proteomes" id="UP000274429"/>
    </source>
</evidence>